<keyword evidence="1" id="KW-0812">Transmembrane</keyword>
<keyword evidence="1" id="KW-1133">Transmembrane helix</keyword>
<gene>
    <name evidence="2" type="ORF">KC19_9G176200</name>
</gene>
<feature type="transmembrane region" description="Helical" evidence="1">
    <location>
        <begin position="69"/>
        <end position="92"/>
    </location>
</feature>
<sequence>MFSICVMKALHIVEVLIELVIIEELGYMTLIYVEAGMCRFVRHLLTCFFFFLYCYACSKASRRKNPFYIQIRFSFAYPQYLLCAVATVRSVWSRSRVMHLRKL</sequence>
<organism evidence="2 3">
    <name type="scientific">Ceratodon purpureus</name>
    <name type="common">Fire moss</name>
    <name type="synonym">Dicranum purpureum</name>
    <dbReference type="NCBI Taxonomy" id="3225"/>
    <lineage>
        <taxon>Eukaryota</taxon>
        <taxon>Viridiplantae</taxon>
        <taxon>Streptophyta</taxon>
        <taxon>Embryophyta</taxon>
        <taxon>Bryophyta</taxon>
        <taxon>Bryophytina</taxon>
        <taxon>Bryopsida</taxon>
        <taxon>Dicranidae</taxon>
        <taxon>Pseudoditrichales</taxon>
        <taxon>Ditrichaceae</taxon>
        <taxon>Ceratodon</taxon>
    </lineage>
</organism>
<evidence type="ECO:0000313" key="2">
    <source>
        <dbReference type="EMBL" id="KAG0562851.1"/>
    </source>
</evidence>
<feature type="transmembrane region" description="Helical" evidence="1">
    <location>
        <begin position="12"/>
        <end position="33"/>
    </location>
</feature>
<feature type="transmembrane region" description="Helical" evidence="1">
    <location>
        <begin position="39"/>
        <end position="57"/>
    </location>
</feature>
<dbReference type="AlphaFoldDB" id="A0A8T0GT45"/>
<evidence type="ECO:0000256" key="1">
    <source>
        <dbReference type="SAM" id="Phobius"/>
    </source>
</evidence>
<proteinExistence type="predicted"/>
<dbReference type="EMBL" id="CM026430">
    <property type="protein sequence ID" value="KAG0562851.1"/>
    <property type="molecule type" value="Genomic_DNA"/>
</dbReference>
<accession>A0A8T0GT45</accession>
<keyword evidence="3" id="KW-1185">Reference proteome</keyword>
<dbReference type="Proteomes" id="UP000822688">
    <property type="component" value="Chromosome 9"/>
</dbReference>
<keyword evidence="1" id="KW-0472">Membrane</keyword>
<name>A0A8T0GT45_CERPU</name>
<evidence type="ECO:0000313" key="3">
    <source>
        <dbReference type="Proteomes" id="UP000822688"/>
    </source>
</evidence>
<protein>
    <submittedName>
        <fullName evidence="2">Uncharacterized protein</fullName>
    </submittedName>
</protein>
<comment type="caution">
    <text evidence="2">The sequence shown here is derived from an EMBL/GenBank/DDBJ whole genome shotgun (WGS) entry which is preliminary data.</text>
</comment>
<reference evidence="2" key="1">
    <citation type="submission" date="2020-06" db="EMBL/GenBank/DDBJ databases">
        <title>WGS assembly of Ceratodon purpureus strain R40.</title>
        <authorList>
            <person name="Carey S.B."/>
            <person name="Jenkins J."/>
            <person name="Shu S."/>
            <person name="Lovell J.T."/>
            <person name="Sreedasyam A."/>
            <person name="Maumus F."/>
            <person name="Tiley G.P."/>
            <person name="Fernandez-Pozo N."/>
            <person name="Barry K."/>
            <person name="Chen C."/>
            <person name="Wang M."/>
            <person name="Lipzen A."/>
            <person name="Daum C."/>
            <person name="Saski C.A."/>
            <person name="Payton A.C."/>
            <person name="Mcbreen J.C."/>
            <person name="Conrad R.E."/>
            <person name="Kollar L.M."/>
            <person name="Olsson S."/>
            <person name="Huttunen S."/>
            <person name="Landis J.B."/>
            <person name="Wickett N.J."/>
            <person name="Johnson M.G."/>
            <person name="Rensing S.A."/>
            <person name="Grimwood J."/>
            <person name="Schmutz J."/>
            <person name="Mcdaniel S.F."/>
        </authorList>
    </citation>
    <scope>NUCLEOTIDE SEQUENCE</scope>
    <source>
        <strain evidence="2">R40</strain>
    </source>
</reference>